<sequence length="45" mass="4870">MITTTNASEGGCLFPIQILSASGRVMPLIFLPMSLILIVYVLTLM</sequence>
<organism evidence="2">
    <name type="scientific">Arundo donax</name>
    <name type="common">Giant reed</name>
    <name type="synonym">Donax arundinaceus</name>
    <dbReference type="NCBI Taxonomy" id="35708"/>
    <lineage>
        <taxon>Eukaryota</taxon>
        <taxon>Viridiplantae</taxon>
        <taxon>Streptophyta</taxon>
        <taxon>Embryophyta</taxon>
        <taxon>Tracheophyta</taxon>
        <taxon>Spermatophyta</taxon>
        <taxon>Magnoliopsida</taxon>
        <taxon>Liliopsida</taxon>
        <taxon>Poales</taxon>
        <taxon>Poaceae</taxon>
        <taxon>PACMAD clade</taxon>
        <taxon>Arundinoideae</taxon>
        <taxon>Arundineae</taxon>
        <taxon>Arundo</taxon>
    </lineage>
</organism>
<proteinExistence type="predicted"/>
<name>A0A0A9BER4_ARUDO</name>
<accession>A0A0A9BER4</accession>
<dbReference type="EMBL" id="GBRH01240098">
    <property type="protein sequence ID" value="JAD57797.1"/>
    <property type="molecule type" value="Transcribed_RNA"/>
</dbReference>
<protein>
    <submittedName>
        <fullName evidence="2">Uncharacterized protein</fullName>
    </submittedName>
</protein>
<keyword evidence="1" id="KW-0472">Membrane</keyword>
<feature type="transmembrane region" description="Helical" evidence="1">
    <location>
        <begin position="25"/>
        <end position="44"/>
    </location>
</feature>
<keyword evidence="1" id="KW-1133">Transmembrane helix</keyword>
<keyword evidence="1" id="KW-0812">Transmembrane</keyword>
<evidence type="ECO:0000313" key="2">
    <source>
        <dbReference type="EMBL" id="JAD57797.1"/>
    </source>
</evidence>
<dbReference type="AlphaFoldDB" id="A0A0A9BER4"/>
<reference evidence="2" key="2">
    <citation type="journal article" date="2015" name="Data Brief">
        <title>Shoot transcriptome of the giant reed, Arundo donax.</title>
        <authorList>
            <person name="Barrero R.A."/>
            <person name="Guerrero F.D."/>
            <person name="Moolhuijzen P."/>
            <person name="Goolsby J.A."/>
            <person name="Tidwell J."/>
            <person name="Bellgard S.E."/>
            <person name="Bellgard M.I."/>
        </authorList>
    </citation>
    <scope>NUCLEOTIDE SEQUENCE</scope>
    <source>
        <tissue evidence="2">Shoot tissue taken approximately 20 cm above the soil surface</tissue>
    </source>
</reference>
<evidence type="ECO:0000256" key="1">
    <source>
        <dbReference type="SAM" id="Phobius"/>
    </source>
</evidence>
<reference evidence="2" key="1">
    <citation type="submission" date="2014-09" db="EMBL/GenBank/DDBJ databases">
        <authorList>
            <person name="Magalhaes I.L.F."/>
            <person name="Oliveira U."/>
            <person name="Santos F.R."/>
            <person name="Vidigal T.H.D.A."/>
            <person name="Brescovit A.D."/>
            <person name="Santos A.J."/>
        </authorList>
    </citation>
    <scope>NUCLEOTIDE SEQUENCE</scope>
    <source>
        <tissue evidence="2">Shoot tissue taken approximately 20 cm above the soil surface</tissue>
    </source>
</reference>